<sequence length="1127" mass="128380">MAYAAVTSLKQTIKGLLCSSNISIDSSSREILDIAHNHLTSLQETLKKLDERLSSNGLKALEEEIRDATHNLEDSLESHASHQFLSDLEEEEAAISFPLELDLKELSHEFNSFTEAAKKMKEDYYQHLDNPSSDEDDDASQQAIDCNVNMVGLSDHYSDLKDYVMRVIRPDDFGFFSFFGKPGTGRSLLARGVYDNIQGSFDCSAWVRIGSAYQLKQLLLNIISQINQDAHHELLRSQGEEKLGEYVYKSLEGRRYMVGLDDVRDTDVLIRLKRWLPEQNNGSVVLVTTGLSEVAEFDKSFVLLKPPTIDEDVTWPFIQLCFFEDGIAPPEFEEIGRQIARNCGCLKLVVARIMLILRKNKKEVGNWSGLAQAQYNRVYTMDDELSEAYDVQRYLGEDDQVWAKNIFDVSILIDKTKETLYPDRTFPKMGIMTIYGMAGVGKTTLVKKLFADPSIMHHFDHCAWVNVGSKYKSEEILMDILADILAQLYPSIDGQNIKDDATLALDLCTQLLSKKCLIVLDDLWSKAPVHILKNLLPNIKGELVVTTRLIKVAKFGPSDRARKMRFLNKDESWDLLRDKVFGDEICPIQLEPTGRKIAESCEGLPLLVLSVADKLSGLEKTLEKWSMVASGKVPVIRDAEIEISDSLLPSYEALPQHLKACFLYMGGFPKKMDISTSKLINLWLAEGFLEPTPSQIFEDFVARCFEELVDTTTVMAKKGSDLEHNKTCALHPVFWHLSRSEAIKSKFFHILCMSDDYSIEDSMKSQHRLCIPNTILLGIKDDAMPAFSTIRTLLCTGPLHRYPVPLCFKSRNLKVLEALAIRFYEFPVEVVTLVQLRYLALTCDGNLPSSISKLWNLQFLRARQYLSIKPSSDSSYLPNEIWNMKELKHLHVSGHQLPNPYFVEALLPNLCSLLGVSVRSCTKRVFKRMPNLKRLGIQIELAPDDNIDPLNYLDHIYHLSKLESLKCVVVNPDLGLEDVAQLIPSSMIPSSLKKLSLSGLGYPWEYMKVIGKLQNLEVLKLRCYAFLGPTWEIDWHDFPQLKFLLIEDSDLVRWDIKMPSTEKLNFLSFKHCYNLEELPSYLPVCVQKIEVVGSHPLSEVWAKKMKDKNWRMELETLEHDIQSPWND</sequence>
<evidence type="ECO:0000259" key="12">
    <source>
        <dbReference type="Pfam" id="PF00931"/>
    </source>
</evidence>
<evidence type="ECO:0000256" key="7">
    <source>
        <dbReference type="ARBA" id="ARBA00022737"/>
    </source>
</evidence>
<dbReference type="Pfam" id="PF23598">
    <property type="entry name" value="LRR_14"/>
    <property type="match status" value="1"/>
</dbReference>
<dbReference type="SUPFAM" id="SSF52058">
    <property type="entry name" value="L domain-like"/>
    <property type="match status" value="1"/>
</dbReference>
<dbReference type="Pfam" id="PF00931">
    <property type="entry name" value="NB-ARC"/>
    <property type="match status" value="2"/>
</dbReference>
<dbReference type="Proteomes" id="UP001567538">
    <property type="component" value="Unassembled WGS sequence"/>
</dbReference>
<dbReference type="InterPro" id="IPR042197">
    <property type="entry name" value="Apaf_helical"/>
</dbReference>
<dbReference type="InterPro" id="IPR036388">
    <property type="entry name" value="WH-like_DNA-bd_sf"/>
</dbReference>
<dbReference type="InterPro" id="IPR044974">
    <property type="entry name" value="Disease_R_plants"/>
</dbReference>
<comment type="function">
    <text evidence="1">Confers resistance to late blight (Phytophthora infestans) races carrying the avirulence gene Avr1. Resistance proteins guard the plant against pathogens that contain an appropriate avirulence protein via an indirect interaction with this avirulence protein. That triggers a defense system including the hypersensitive response, which restricts the pathogen growth.</text>
</comment>
<feature type="domain" description="Disease resistance R13L4/SHOC-2-like LRR" evidence="14">
    <location>
        <begin position="830"/>
        <end position="1067"/>
    </location>
</feature>
<dbReference type="InterPro" id="IPR058922">
    <property type="entry name" value="WHD_DRP"/>
</dbReference>
<dbReference type="SUPFAM" id="SSF52540">
    <property type="entry name" value="P-loop containing nucleoside triphosphate hydrolases"/>
    <property type="match status" value="2"/>
</dbReference>
<dbReference type="GO" id="GO:0051707">
    <property type="term" value="P:response to other organism"/>
    <property type="evidence" value="ECO:0007669"/>
    <property type="project" value="UniProtKB-ARBA"/>
</dbReference>
<keyword evidence="7" id="KW-0677">Repeat</keyword>
<dbReference type="Gene3D" id="3.80.10.10">
    <property type="entry name" value="Ribonuclease Inhibitor"/>
    <property type="match status" value="1"/>
</dbReference>
<evidence type="ECO:0000259" key="14">
    <source>
        <dbReference type="Pfam" id="PF23598"/>
    </source>
</evidence>
<evidence type="ECO:0000256" key="11">
    <source>
        <dbReference type="SAM" id="Coils"/>
    </source>
</evidence>
<evidence type="ECO:0000313" key="15">
    <source>
        <dbReference type="EMBL" id="KAL1554786.1"/>
    </source>
</evidence>
<dbReference type="Gene3D" id="1.10.8.430">
    <property type="entry name" value="Helical domain of apoptotic protease-activating factors"/>
    <property type="match status" value="1"/>
</dbReference>
<evidence type="ECO:0000256" key="2">
    <source>
        <dbReference type="ARBA" id="ARBA00004496"/>
    </source>
</evidence>
<keyword evidence="11" id="KW-0175">Coiled coil</keyword>
<evidence type="ECO:0000256" key="1">
    <source>
        <dbReference type="ARBA" id="ARBA00002074"/>
    </source>
</evidence>
<proteinExistence type="inferred from homology"/>
<reference evidence="15 16" key="1">
    <citation type="submission" date="2024-06" db="EMBL/GenBank/DDBJ databases">
        <title>A chromosome level genome sequence of Diviner's sage (Salvia divinorum).</title>
        <authorList>
            <person name="Ford S.A."/>
            <person name="Ro D.-K."/>
            <person name="Ness R.W."/>
            <person name="Phillips M.A."/>
        </authorList>
    </citation>
    <scope>NUCLEOTIDE SEQUENCE [LARGE SCALE GENOMIC DNA]</scope>
    <source>
        <strain evidence="15">SAF-2024a</strain>
        <tissue evidence="15">Leaf</tissue>
    </source>
</reference>
<feature type="domain" description="NB-ARC" evidence="12">
    <location>
        <begin position="427"/>
        <end position="583"/>
    </location>
</feature>
<keyword evidence="4" id="KW-0963">Cytoplasm</keyword>
<dbReference type="Pfam" id="PF23559">
    <property type="entry name" value="WHD_DRP"/>
    <property type="match status" value="1"/>
</dbReference>
<keyword evidence="8" id="KW-0547">Nucleotide-binding</keyword>
<feature type="domain" description="Disease resistance protein winged helix" evidence="13">
    <location>
        <begin position="668"/>
        <end position="734"/>
    </location>
</feature>
<comment type="similarity">
    <text evidence="3">Belongs to the disease resistance NB-LRR family.</text>
</comment>
<name>A0ABD1HID0_SALDI</name>
<keyword evidence="5" id="KW-0433">Leucine-rich repeat</keyword>
<gene>
    <name evidence="15" type="ORF">AAHA92_15308</name>
</gene>
<feature type="coiled-coil region" evidence="11">
    <location>
        <begin position="32"/>
        <end position="78"/>
    </location>
</feature>
<dbReference type="Gene3D" id="3.40.50.300">
    <property type="entry name" value="P-loop containing nucleotide triphosphate hydrolases"/>
    <property type="match status" value="2"/>
</dbReference>
<evidence type="ECO:0000313" key="16">
    <source>
        <dbReference type="Proteomes" id="UP001567538"/>
    </source>
</evidence>
<dbReference type="InterPro" id="IPR055414">
    <property type="entry name" value="LRR_R13L4/SHOC2-like"/>
</dbReference>
<evidence type="ECO:0000256" key="9">
    <source>
        <dbReference type="ARBA" id="ARBA00022821"/>
    </source>
</evidence>
<comment type="subcellular location">
    <subcellularLocation>
        <location evidence="2">Cytoplasm</location>
    </subcellularLocation>
</comment>
<dbReference type="AlphaFoldDB" id="A0ABD1HID0"/>
<protein>
    <submittedName>
        <fullName evidence="15">Disease resistance protein RPP13-like</fullName>
    </submittedName>
</protein>
<accession>A0ABD1HID0</accession>
<dbReference type="InterPro" id="IPR032675">
    <property type="entry name" value="LRR_dom_sf"/>
</dbReference>
<keyword evidence="9" id="KW-0611">Plant defense</keyword>
<evidence type="ECO:0000256" key="4">
    <source>
        <dbReference type="ARBA" id="ARBA00022490"/>
    </source>
</evidence>
<keyword evidence="6" id="KW-0381">Hypersensitive response</keyword>
<evidence type="ECO:0000259" key="13">
    <source>
        <dbReference type="Pfam" id="PF23559"/>
    </source>
</evidence>
<evidence type="ECO:0000256" key="8">
    <source>
        <dbReference type="ARBA" id="ARBA00022741"/>
    </source>
</evidence>
<keyword evidence="16" id="KW-1185">Reference proteome</keyword>
<dbReference type="InterPro" id="IPR002182">
    <property type="entry name" value="NB-ARC"/>
</dbReference>
<dbReference type="GO" id="GO:0006952">
    <property type="term" value="P:defense response"/>
    <property type="evidence" value="ECO:0007669"/>
    <property type="project" value="UniProtKB-KW"/>
</dbReference>
<dbReference type="InterPro" id="IPR027417">
    <property type="entry name" value="P-loop_NTPase"/>
</dbReference>
<dbReference type="Gene3D" id="1.10.10.10">
    <property type="entry name" value="Winged helix-like DNA-binding domain superfamily/Winged helix DNA-binding domain"/>
    <property type="match status" value="1"/>
</dbReference>
<keyword evidence="10" id="KW-0067">ATP-binding</keyword>
<evidence type="ECO:0000256" key="3">
    <source>
        <dbReference type="ARBA" id="ARBA00008894"/>
    </source>
</evidence>
<evidence type="ECO:0000256" key="6">
    <source>
        <dbReference type="ARBA" id="ARBA00022667"/>
    </source>
</evidence>
<dbReference type="PANTHER" id="PTHR23155:SF1152">
    <property type="entry name" value="AAA+ ATPASE DOMAIN-CONTAINING PROTEIN"/>
    <property type="match status" value="1"/>
</dbReference>
<comment type="caution">
    <text evidence="15">The sequence shown here is derived from an EMBL/GenBank/DDBJ whole genome shotgun (WGS) entry which is preliminary data.</text>
</comment>
<evidence type="ECO:0000256" key="10">
    <source>
        <dbReference type="ARBA" id="ARBA00022840"/>
    </source>
</evidence>
<feature type="domain" description="NB-ARC" evidence="12">
    <location>
        <begin position="167"/>
        <end position="321"/>
    </location>
</feature>
<dbReference type="PANTHER" id="PTHR23155">
    <property type="entry name" value="DISEASE RESISTANCE PROTEIN RP"/>
    <property type="match status" value="1"/>
</dbReference>
<dbReference type="EMBL" id="JBEAFC010000006">
    <property type="protein sequence ID" value="KAL1554786.1"/>
    <property type="molecule type" value="Genomic_DNA"/>
</dbReference>
<dbReference type="PRINTS" id="PR00364">
    <property type="entry name" value="DISEASERSIST"/>
</dbReference>
<dbReference type="Gene3D" id="1.20.5.4130">
    <property type="match status" value="1"/>
</dbReference>
<evidence type="ECO:0000256" key="5">
    <source>
        <dbReference type="ARBA" id="ARBA00022614"/>
    </source>
</evidence>
<organism evidence="15 16">
    <name type="scientific">Salvia divinorum</name>
    <name type="common">Maria pastora</name>
    <name type="synonym">Diviner's sage</name>
    <dbReference type="NCBI Taxonomy" id="28513"/>
    <lineage>
        <taxon>Eukaryota</taxon>
        <taxon>Viridiplantae</taxon>
        <taxon>Streptophyta</taxon>
        <taxon>Embryophyta</taxon>
        <taxon>Tracheophyta</taxon>
        <taxon>Spermatophyta</taxon>
        <taxon>Magnoliopsida</taxon>
        <taxon>eudicotyledons</taxon>
        <taxon>Gunneridae</taxon>
        <taxon>Pentapetalae</taxon>
        <taxon>asterids</taxon>
        <taxon>lamiids</taxon>
        <taxon>Lamiales</taxon>
        <taxon>Lamiaceae</taxon>
        <taxon>Nepetoideae</taxon>
        <taxon>Mentheae</taxon>
        <taxon>Salviinae</taxon>
        <taxon>Salvia</taxon>
        <taxon>Salvia subgen. Calosphace</taxon>
    </lineage>
</organism>